<feature type="region of interest" description="Disordered" evidence="14">
    <location>
        <begin position="1"/>
        <end position="24"/>
    </location>
</feature>
<evidence type="ECO:0000256" key="10">
    <source>
        <dbReference type="ARBA" id="ARBA00023121"/>
    </source>
</evidence>
<feature type="compositionally biased region" description="Basic and acidic residues" evidence="14">
    <location>
        <begin position="1"/>
        <end position="21"/>
    </location>
</feature>
<keyword evidence="5" id="KW-0138">CF(0)</keyword>
<evidence type="ECO:0000256" key="6">
    <source>
        <dbReference type="ARBA" id="ARBA00022692"/>
    </source>
</evidence>
<feature type="transmembrane region" description="Helical" evidence="15">
    <location>
        <begin position="189"/>
        <end position="215"/>
    </location>
</feature>
<dbReference type="Gene3D" id="1.20.20.10">
    <property type="entry name" value="F1F0 ATP synthase subunit C"/>
    <property type="match status" value="1"/>
</dbReference>
<sequence>MKIKTKETHRPSATSKSDKIVGEAMSGRIGSRAEAVTWEDAPFTALAPIALPWRKSQHRSDAASSLTLHPPLITQFISTQRPTPSPWLPSLVPSALPAWPAAASPPLVRRQSDRKRLHPQQLHQKPSIEAIELHQTAIDNCPAARPQNSLVAARSAFRNNAARNVIQKRGIVAESTAAAMVAAAKIQGAGLATIGLAGAGVGIGTVFGGLIQGVARNPSLRGQLFQYAVLGFAFAEATGLFALMMSFLLLYVA</sequence>
<dbReference type="InterPro" id="IPR002379">
    <property type="entry name" value="ATPase_proteolipid_c-like_dom"/>
</dbReference>
<dbReference type="PRINTS" id="PR00124">
    <property type="entry name" value="ATPASEC"/>
</dbReference>
<evidence type="ECO:0000256" key="7">
    <source>
        <dbReference type="ARBA" id="ARBA00022781"/>
    </source>
</evidence>
<dbReference type="InterPro" id="IPR038662">
    <property type="entry name" value="ATP_synth_F0_csu_sf"/>
</dbReference>
<evidence type="ECO:0000256" key="3">
    <source>
        <dbReference type="ARBA" id="ARBA00019317"/>
    </source>
</evidence>
<dbReference type="InterPro" id="IPR020537">
    <property type="entry name" value="ATP_synth_F0_csu_DDCD_BS"/>
</dbReference>
<keyword evidence="7" id="KW-0375">Hydrogen ion transport</keyword>
<name>A0A8H7MHA5_9PLEO</name>
<protein>
    <recommendedName>
        <fullName evidence="3">ATP synthase subunit 9, mitochondrial</fullName>
    </recommendedName>
    <alternativeName>
        <fullName evidence="13">Lipid-binding protein</fullName>
    </alternativeName>
</protein>
<evidence type="ECO:0000256" key="11">
    <source>
        <dbReference type="ARBA" id="ARBA00023128"/>
    </source>
</evidence>
<keyword evidence="18" id="KW-1185">Reference proteome</keyword>
<proteinExistence type="inferred from homology"/>
<keyword evidence="9" id="KW-0406">Ion transport</keyword>
<evidence type="ECO:0000256" key="8">
    <source>
        <dbReference type="ARBA" id="ARBA00022989"/>
    </source>
</evidence>
<keyword evidence="8 15" id="KW-1133">Transmembrane helix</keyword>
<evidence type="ECO:0000259" key="16">
    <source>
        <dbReference type="Pfam" id="PF00137"/>
    </source>
</evidence>
<dbReference type="PANTHER" id="PTHR10031">
    <property type="entry name" value="ATP SYNTHASE LIPID-BINDING PROTEIN, MITOCHONDRIAL"/>
    <property type="match status" value="1"/>
</dbReference>
<gene>
    <name evidence="17" type="ORF">EKO04_008918</name>
</gene>
<evidence type="ECO:0000313" key="17">
    <source>
        <dbReference type="EMBL" id="KAF9693232.1"/>
    </source>
</evidence>
<organism evidence="17 18">
    <name type="scientific">Ascochyta lentis</name>
    <dbReference type="NCBI Taxonomy" id="205686"/>
    <lineage>
        <taxon>Eukaryota</taxon>
        <taxon>Fungi</taxon>
        <taxon>Dikarya</taxon>
        <taxon>Ascomycota</taxon>
        <taxon>Pezizomycotina</taxon>
        <taxon>Dothideomycetes</taxon>
        <taxon>Pleosporomycetidae</taxon>
        <taxon>Pleosporales</taxon>
        <taxon>Pleosporineae</taxon>
        <taxon>Didymellaceae</taxon>
        <taxon>Ascochyta</taxon>
    </lineage>
</organism>
<dbReference type="GO" id="GO:0015986">
    <property type="term" value="P:proton motive force-driven ATP synthesis"/>
    <property type="evidence" value="ECO:0007669"/>
    <property type="project" value="InterPro"/>
</dbReference>
<evidence type="ECO:0000256" key="2">
    <source>
        <dbReference type="ARBA" id="ARBA00006704"/>
    </source>
</evidence>
<evidence type="ECO:0000256" key="15">
    <source>
        <dbReference type="SAM" id="Phobius"/>
    </source>
</evidence>
<dbReference type="CDD" id="cd18182">
    <property type="entry name" value="ATP-synt_Fo_c_ATP5G3"/>
    <property type="match status" value="1"/>
</dbReference>
<dbReference type="GO" id="GO:0008289">
    <property type="term" value="F:lipid binding"/>
    <property type="evidence" value="ECO:0007669"/>
    <property type="project" value="UniProtKB-KW"/>
</dbReference>
<dbReference type="InterPro" id="IPR035921">
    <property type="entry name" value="F/V-ATP_Csub_sf"/>
</dbReference>
<dbReference type="Proteomes" id="UP000651452">
    <property type="component" value="Unassembled WGS sequence"/>
</dbReference>
<dbReference type="PANTHER" id="PTHR10031:SF0">
    <property type="entry name" value="ATPASE PROTEIN 9"/>
    <property type="match status" value="1"/>
</dbReference>
<evidence type="ECO:0000256" key="12">
    <source>
        <dbReference type="ARBA" id="ARBA00023136"/>
    </source>
</evidence>
<dbReference type="OrthoDB" id="438052at2759"/>
<evidence type="ECO:0000256" key="5">
    <source>
        <dbReference type="ARBA" id="ARBA00022547"/>
    </source>
</evidence>
<evidence type="ECO:0000256" key="13">
    <source>
        <dbReference type="ARBA" id="ARBA00030961"/>
    </source>
</evidence>
<dbReference type="AlphaFoldDB" id="A0A8H7MHA5"/>
<dbReference type="HAMAP" id="MF_01396">
    <property type="entry name" value="ATP_synth_c_bact"/>
    <property type="match status" value="1"/>
</dbReference>
<dbReference type="GO" id="GO:0015078">
    <property type="term" value="F:proton transmembrane transporter activity"/>
    <property type="evidence" value="ECO:0007669"/>
    <property type="project" value="InterPro"/>
</dbReference>
<dbReference type="InterPro" id="IPR000454">
    <property type="entry name" value="ATP_synth_F0_csu"/>
</dbReference>
<accession>A0A8H7MHA5</accession>
<evidence type="ECO:0000313" key="18">
    <source>
        <dbReference type="Proteomes" id="UP000651452"/>
    </source>
</evidence>
<keyword evidence="12 15" id="KW-0472">Membrane</keyword>
<evidence type="ECO:0000256" key="4">
    <source>
        <dbReference type="ARBA" id="ARBA00022448"/>
    </source>
</evidence>
<comment type="caution">
    <text evidence="17">The sequence shown here is derived from an EMBL/GenBank/DDBJ whole genome shotgun (WGS) entry which is preliminary data.</text>
</comment>
<evidence type="ECO:0000256" key="9">
    <source>
        <dbReference type="ARBA" id="ARBA00023065"/>
    </source>
</evidence>
<feature type="domain" description="V-ATPase proteolipid subunit C-like" evidence="16">
    <location>
        <begin position="188"/>
        <end position="249"/>
    </location>
</feature>
<dbReference type="GO" id="GO:0045259">
    <property type="term" value="C:proton-transporting ATP synthase complex"/>
    <property type="evidence" value="ECO:0007669"/>
    <property type="project" value="UniProtKB-KW"/>
</dbReference>
<feature type="transmembrane region" description="Helical" evidence="15">
    <location>
        <begin position="227"/>
        <end position="252"/>
    </location>
</feature>
<evidence type="ECO:0000256" key="14">
    <source>
        <dbReference type="SAM" id="MobiDB-lite"/>
    </source>
</evidence>
<evidence type="ECO:0000256" key="1">
    <source>
        <dbReference type="ARBA" id="ARBA00004225"/>
    </source>
</evidence>
<reference evidence="17" key="2">
    <citation type="submission" date="2020-09" db="EMBL/GenBank/DDBJ databases">
        <title>Reference genome assembly for Australian Ascochyta lentis isolate Al4.</title>
        <authorList>
            <person name="Lee R.C."/>
            <person name="Farfan-Caceres L.M."/>
            <person name="Debler J.W."/>
            <person name="Williams A.H."/>
            <person name="Henares B.M."/>
        </authorList>
    </citation>
    <scope>NUCLEOTIDE SEQUENCE</scope>
    <source>
        <strain evidence="17">Al4</strain>
    </source>
</reference>
<dbReference type="PROSITE" id="PS00605">
    <property type="entry name" value="ATPASE_C"/>
    <property type="match status" value="1"/>
</dbReference>
<comment type="subcellular location">
    <subcellularLocation>
        <location evidence="1">Mitochondrion membrane</location>
        <topology evidence="1">Multi-pass membrane protein</topology>
    </subcellularLocation>
</comment>
<dbReference type="SUPFAM" id="SSF81333">
    <property type="entry name" value="F1F0 ATP synthase subunit C"/>
    <property type="match status" value="1"/>
</dbReference>
<keyword evidence="4" id="KW-0813">Transport</keyword>
<keyword evidence="11" id="KW-0496">Mitochondrion</keyword>
<dbReference type="Pfam" id="PF00137">
    <property type="entry name" value="ATP-synt_C"/>
    <property type="match status" value="1"/>
</dbReference>
<dbReference type="GO" id="GO:0031966">
    <property type="term" value="C:mitochondrial membrane"/>
    <property type="evidence" value="ECO:0007669"/>
    <property type="project" value="UniProtKB-SubCell"/>
</dbReference>
<dbReference type="EMBL" id="RZGK01000016">
    <property type="protein sequence ID" value="KAF9693232.1"/>
    <property type="molecule type" value="Genomic_DNA"/>
</dbReference>
<dbReference type="GO" id="GO:0033177">
    <property type="term" value="C:proton-transporting two-sector ATPase complex, proton-transporting domain"/>
    <property type="evidence" value="ECO:0007669"/>
    <property type="project" value="InterPro"/>
</dbReference>
<reference evidence="17" key="1">
    <citation type="submission" date="2018-12" db="EMBL/GenBank/DDBJ databases">
        <authorList>
            <person name="Syme R.A."/>
            <person name="Farfan-Caceres L."/>
            <person name="Lichtenzveig J."/>
        </authorList>
    </citation>
    <scope>NUCLEOTIDE SEQUENCE</scope>
    <source>
        <strain evidence="17">Al4</strain>
    </source>
</reference>
<dbReference type="FunFam" id="1.20.20.10:FF:000003">
    <property type="entry name" value="Atp synthase f complex subunit mitochondrial"/>
    <property type="match status" value="1"/>
</dbReference>
<keyword evidence="6 15" id="KW-0812">Transmembrane</keyword>
<keyword evidence="10" id="KW-0446">Lipid-binding</keyword>
<comment type="similarity">
    <text evidence="2">Belongs to the ATPase C chain family.</text>
</comment>